<gene>
    <name evidence="1" type="ORF">SPARVUS_LOCUS14235345</name>
</gene>
<evidence type="ECO:0000313" key="1">
    <source>
        <dbReference type="EMBL" id="CAI9609309.1"/>
    </source>
</evidence>
<proteinExistence type="predicted"/>
<comment type="caution">
    <text evidence="1">The sequence shown here is derived from an EMBL/GenBank/DDBJ whole genome shotgun (WGS) entry which is preliminary data.</text>
</comment>
<organism evidence="1 2">
    <name type="scientific">Staurois parvus</name>
    <dbReference type="NCBI Taxonomy" id="386267"/>
    <lineage>
        <taxon>Eukaryota</taxon>
        <taxon>Metazoa</taxon>
        <taxon>Chordata</taxon>
        <taxon>Craniata</taxon>
        <taxon>Vertebrata</taxon>
        <taxon>Euteleostomi</taxon>
        <taxon>Amphibia</taxon>
        <taxon>Batrachia</taxon>
        <taxon>Anura</taxon>
        <taxon>Neobatrachia</taxon>
        <taxon>Ranoidea</taxon>
        <taxon>Ranidae</taxon>
        <taxon>Staurois</taxon>
    </lineage>
</organism>
<sequence>FAASAVNHWVPDGDSLPAPGNFRGFPMGERPICKQSSLAHCLVWLCIAKPYKATHSPHSKTAHSTQLTL</sequence>
<name>A0ABN9GJM5_9NEOB</name>
<keyword evidence="2" id="KW-1185">Reference proteome</keyword>
<feature type="non-terminal residue" evidence="1">
    <location>
        <position position="1"/>
    </location>
</feature>
<protein>
    <submittedName>
        <fullName evidence="1">Uncharacterized protein</fullName>
    </submittedName>
</protein>
<dbReference type="Proteomes" id="UP001162483">
    <property type="component" value="Unassembled WGS sequence"/>
</dbReference>
<reference evidence="1" key="1">
    <citation type="submission" date="2023-05" db="EMBL/GenBank/DDBJ databases">
        <authorList>
            <person name="Stuckert A."/>
        </authorList>
    </citation>
    <scope>NUCLEOTIDE SEQUENCE</scope>
</reference>
<dbReference type="EMBL" id="CATNWA010018762">
    <property type="protein sequence ID" value="CAI9609309.1"/>
    <property type="molecule type" value="Genomic_DNA"/>
</dbReference>
<accession>A0ABN9GJM5</accession>
<evidence type="ECO:0000313" key="2">
    <source>
        <dbReference type="Proteomes" id="UP001162483"/>
    </source>
</evidence>